<keyword evidence="3" id="KW-1185">Reference proteome</keyword>
<protein>
    <recommendedName>
        <fullName evidence="4">Lipoprotein</fullName>
    </recommendedName>
</protein>
<organism evidence="2 3">
    <name type="scientific">Tomitella cavernea</name>
    <dbReference type="NCBI Taxonomy" id="1387982"/>
    <lineage>
        <taxon>Bacteria</taxon>
        <taxon>Bacillati</taxon>
        <taxon>Actinomycetota</taxon>
        <taxon>Actinomycetes</taxon>
        <taxon>Mycobacteriales</taxon>
        <taxon>Tomitella</taxon>
    </lineage>
</organism>
<dbReference type="RefSeq" id="WP_200175784.1">
    <property type="nucleotide sequence ID" value="NZ_BAABKQ010000001.1"/>
</dbReference>
<dbReference type="Proteomes" id="UP001500839">
    <property type="component" value="Unassembled WGS sequence"/>
</dbReference>
<dbReference type="EMBL" id="BAABKQ010000001">
    <property type="protein sequence ID" value="GAA4820316.1"/>
    <property type="molecule type" value="Genomic_DNA"/>
</dbReference>
<dbReference type="PROSITE" id="PS51257">
    <property type="entry name" value="PROKAR_LIPOPROTEIN"/>
    <property type="match status" value="1"/>
</dbReference>
<feature type="chain" id="PRO_5045636560" description="Lipoprotein" evidence="1">
    <location>
        <begin position="37"/>
        <end position="225"/>
    </location>
</feature>
<reference evidence="3" key="1">
    <citation type="journal article" date="2019" name="Int. J. Syst. Evol. Microbiol.">
        <title>The Global Catalogue of Microorganisms (GCM) 10K type strain sequencing project: providing services to taxonomists for standard genome sequencing and annotation.</title>
        <authorList>
            <consortium name="The Broad Institute Genomics Platform"/>
            <consortium name="The Broad Institute Genome Sequencing Center for Infectious Disease"/>
            <person name="Wu L."/>
            <person name="Ma J."/>
        </authorList>
    </citation>
    <scope>NUCLEOTIDE SEQUENCE [LARGE SCALE GENOMIC DNA]</scope>
    <source>
        <strain evidence="3">JCM 18542</strain>
    </source>
</reference>
<proteinExistence type="predicted"/>
<comment type="caution">
    <text evidence="2">The sequence shown here is derived from an EMBL/GenBank/DDBJ whole genome shotgun (WGS) entry which is preliminary data.</text>
</comment>
<evidence type="ECO:0000313" key="3">
    <source>
        <dbReference type="Proteomes" id="UP001500839"/>
    </source>
</evidence>
<sequence length="225" mass="23651">MRRALIRRRRSHRSRFRPTALAALAGAAVVGLSACSAGQITQTQPEFGDEVGIGQDSAAQGITKRMVNDAITLSNVQLLLATEQAVDHLNPFHLVFNAANASPAADYRLEKIEINGIPVSIAGGSALLCARGSITTPTARQIADVDTTGLPAAGVPVQPVNSTCSAPAGTVLESMSRIDIDPITLPGEHRPGTSVDATFQFAGMPPMTFPVPVTVPGYWDRDDAR</sequence>
<name>A0ABP9D124_9ACTN</name>
<keyword evidence="1" id="KW-0732">Signal</keyword>
<feature type="signal peptide" evidence="1">
    <location>
        <begin position="1"/>
        <end position="36"/>
    </location>
</feature>
<gene>
    <name evidence="2" type="ORF">GCM10023353_30160</name>
</gene>
<evidence type="ECO:0000256" key="1">
    <source>
        <dbReference type="SAM" id="SignalP"/>
    </source>
</evidence>
<evidence type="ECO:0000313" key="2">
    <source>
        <dbReference type="EMBL" id="GAA4820316.1"/>
    </source>
</evidence>
<evidence type="ECO:0008006" key="4">
    <source>
        <dbReference type="Google" id="ProtNLM"/>
    </source>
</evidence>
<accession>A0ABP9D124</accession>